<organism evidence="2 3">
    <name type="scientific">Actinoallomurus vinaceus</name>
    <dbReference type="NCBI Taxonomy" id="1080074"/>
    <lineage>
        <taxon>Bacteria</taxon>
        <taxon>Bacillati</taxon>
        <taxon>Actinomycetota</taxon>
        <taxon>Actinomycetes</taxon>
        <taxon>Streptosporangiales</taxon>
        <taxon>Thermomonosporaceae</taxon>
        <taxon>Actinoallomurus</taxon>
    </lineage>
</organism>
<dbReference type="InterPro" id="IPR036249">
    <property type="entry name" value="Thioredoxin-like_sf"/>
</dbReference>
<feature type="coiled-coil region" evidence="1">
    <location>
        <begin position="6"/>
        <end position="40"/>
    </location>
</feature>
<dbReference type="SUPFAM" id="SSF52833">
    <property type="entry name" value="Thioredoxin-like"/>
    <property type="match status" value="1"/>
</dbReference>
<sequence length="226" mass="25442">MRQTNLAGESAEYVAAREELRQAEIELMRHRERVADLRRRLPLGPVVDEYVFEEGPADLRAGDAPVTRVRLSELFTGPGRGLVIYHLMYGKRQTRPCPMCTMWIDGFNGIAHHVAQNVDFAVVAAADLPTLRAHARDRRWTNLRLLSAGSSTFKYDFGSEDAEGGQDSTVSVFTRDDDGAVRHFYSAHPRMSDDIDQRGVDLLSPVWHILDLTRNGRGDWMAALGY</sequence>
<dbReference type="InterPro" id="IPR010296">
    <property type="entry name" value="DUF899_thioredox"/>
</dbReference>
<dbReference type="Proteomes" id="UP001501442">
    <property type="component" value="Unassembled WGS sequence"/>
</dbReference>
<evidence type="ECO:0000313" key="2">
    <source>
        <dbReference type="EMBL" id="GAA4632273.1"/>
    </source>
</evidence>
<protein>
    <submittedName>
        <fullName evidence="2">DUF899 domain-containing protein</fullName>
    </submittedName>
</protein>
<name>A0ABP8UJS3_9ACTN</name>
<dbReference type="RefSeq" id="WP_345435257.1">
    <property type="nucleotide sequence ID" value="NZ_BAABHK010000010.1"/>
</dbReference>
<evidence type="ECO:0000313" key="3">
    <source>
        <dbReference type="Proteomes" id="UP001501442"/>
    </source>
</evidence>
<gene>
    <name evidence="2" type="ORF">GCM10023196_065000</name>
</gene>
<proteinExistence type="predicted"/>
<evidence type="ECO:0000256" key="1">
    <source>
        <dbReference type="SAM" id="Coils"/>
    </source>
</evidence>
<dbReference type="EMBL" id="BAABHK010000010">
    <property type="protein sequence ID" value="GAA4632273.1"/>
    <property type="molecule type" value="Genomic_DNA"/>
</dbReference>
<keyword evidence="3" id="KW-1185">Reference proteome</keyword>
<keyword evidence="1" id="KW-0175">Coiled coil</keyword>
<accession>A0ABP8UJS3</accession>
<reference evidence="3" key="1">
    <citation type="journal article" date="2019" name="Int. J. Syst. Evol. Microbiol.">
        <title>The Global Catalogue of Microorganisms (GCM) 10K type strain sequencing project: providing services to taxonomists for standard genome sequencing and annotation.</title>
        <authorList>
            <consortium name="The Broad Institute Genomics Platform"/>
            <consortium name="The Broad Institute Genome Sequencing Center for Infectious Disease"/>
            <person name="Wu L."/>
            <person name="Ma J."/>
        </authorList>
    </citation>
    <scope>NUCLEOTIDE SEQUENCE [LARGE SCALE GENOMIC DNA]</scope>
    <source>
        <strain evidence="3">JCM 17939</strain>
    </source>
</reference>
<dbReference type="Pfam" id="PF05988">
    <property type="entry name" value="DUF899"/>
    <property type="match status" value="1"/>
</dbReference>
<comment type="caution">
    <text evidence="2">The sequence shown here is derived from an EMBL/GenBank/DDBJ whole genome shotgun (WGS) entry which is preliminary data.</text>
</comment>